<dbReference type="PANTHER" id="PTHR39966:SF1">
    <property type="entry name" value="HEMERYTHRIN-LIKE DOMAIN-CONTAINING PROTEIN"/>
    <property type="match status" value="1"/>
</dbReference>
<dbReference type="EMBL" id="SJPY01000001">
    <property type="protein sequence ID" value="TWU45886.1"/>
    <property type="molecule type" value="Genomic_DNA"/>
</dbReference>
<dbReference type="CDD" id="cd12108">
    <property type="entry name" value="Hr-like"/>
    <property type="match status" value="1"/>
</dbReference>
<keyword evidence="3" id="KW-1185">Reference proteome</keyword>
<dbReference type="Pfam" id="PF01814">
    <property type="entry name" value="Hemerythrin"/>
    <property type="match status" value="1"/>
</dbReference>
<evidence type="ECO:0000259" key="1">
    <source>
        <dbReference type="Pfam" id="PF01814"/>
    </source>
</evidence>
<comment type="caution">
    <text evidence="2">The sequence shown here is derived from an EMBL/GenBank/DDBJ whole genome shotgun (WGS) entry which is preliminary data.</text>
</comment>
<proteinExistence type="predicted"/>
<sequence>MTVQINAKPLADFDRPIDMLVDCHRRIEHFLGVIVRVLERYASQPLDSEARQALAAALQYFKISAPKHTADEEQSLFPRMQSVGAITPKTNELLEQLRQDHQTADELQGRIDRILEQWLASDDSLPADSLATLRADLAELKNHYAAHIHMEEEQIFPSAAKALSENQLREMGTEMRSRRGLGNDRHGK</sequence>
<dbReference type="PANTHER" id="PTHR39966">
    <property type="entry name" value="BLL2471 PROTEIN-RELATED"/>
    <property type="match status" value="1"/>
</dbReference>
<reference evidence="2 3" key="1">
    <citation type="submission" date="2019-02" db="EMBL/GenBank/DDBJ databases">
        <title>Deep-cultivation of Planctomycetes and their phenomic and genomic characterization uncovers novel biology.</title>
        <authorList>
            <person name="Wiegand S."/>
            <person name="Jogler M."/>
            <person name="Boedeker C."/>
            <person name="Pinto D."/>
            <person name="Vollmers J."/>
            <person name="Rivas-Marin E."/>
            <person name="Kohn T."/>
            <person name="Peeters S.H."/>
            <person name="Heuer A."/>
            <person name="Rast P."/>
            <person name="Oberbeckmann S."/>
            <person name="Bunk B."/>
            <person name="Jeske O."/>
            <person name="Meyerdierks A."/>
            <person name="Storesund J.E."/>
            <person name="Kallscheuer N."/>
            <person name="Luecker S."/>
            <person name="Lage O.M."/>
            <person name="Pohl T."/>
            <person name="Merkel B.J."/>
            <person name="Hornburger P."/>
            <person name="Mueller R.-W."/>
            <person name="Bruemmer F."/>
            <person name="Labrenz M."/>
            <person name="Spormann A.M."/>
            <person name="Op Den Camp H."/>
            <person name="Overmann J."/>
            <person name="Amann R."/>
            <person name="Jetten M.S.M."/>
            <person name="Mascher T."/>
            <person name="Medema M.H."/>
            <person name="Devos D.P."/>
            <person name="Kaster A.-K."/>
            <person name="Ovreas L."/>
            <person name="Rohde M."/>
            <person name="Galperin M.Y."/>
            <person name="Jogler C."/>
        </authorList>
    </citation>
    <scope>NUCLEOTIDE SEQUENCE [LARGE SCALE GENOMIC DNA]</scope>
    <source>
        <strain evidence="2 3">Q31b</strain>
    </source>
</reference>
<evidence type="ECO:0000313" key="2">
    <source>
        <dbReference type="EMBL" id="TWU45886.1"/>
    </source>
</evidence>
<gene>
    <name evidence="2" type="ORF">Q31b_10620</name>
</gene>
<accession>A0A5C6EEB8</accession>
<evidence type="ECO:0000313" key="3">
    <source>
        <dbReference type="Proteomes" id="UP000315471"/>
    </source>
</evidence>
<dbReference type="Proteomes" id="UP000315471">
    <property type="component" value="Unassembled WGS sequence"/>
</dbReference>
<feature type="domain" description="Hemerythrin-like" evidence="1">
    <location>
        <begin position="16"/>
        <end position="157"/>
    </location>
</feature>
<dbReference type="GO" id="GO:0005886">
    <property type="term" value="C:plasma membrane"/>
    <property type="evidence" value="ECO:0007669"/>
    <property type="project" value="TreeGrafter"/>
</dbReference>
<dbReference type="AlphaFoldDB" id="A0A5C6EEB8"/>
<organism evidence="2 3">
    <name type="scientific">Novipirellula aureliae</name>
    <dbReference type="NCBI Taxonomy" id="2527966"/>
    <lineage>
        <taxon>Bacteria</taxon>
        <taxon>Pseudomonadati</taxon>
        <taxon>Planctomycetota</taxon>
        <taxon>Planctomycetia</taxon>
        <taxon>Pirellulales</taxon>
        <taxon>Pirellulaceae</taxon>
        <taxon>Novipirellula</taxon>
    </lineage>
</organism>
<dbReference type="RefSeq" id="WP_146598503.1">
    <property type="nucleotide sequence ID" value="NZ_SJPY01000001.1"/>
</dbReference>
<dbReference type="Gene3D" id="1.20.120.520">
    <property type="entry name" value="nmb1532 protein domain like"/>
    <property type="match status" value="1"/>
</dbReference>
<protein>
    <submittedName>
        <fullName evidence="2">Hemerythrin HHE cation binding domain protein</fullName>
    </submittedName>
</protein>
<dbReference type="InterPro" id="IPR012312">
    <property type="entry name" value="Hemerythrin-like"/>
</dbReference>
<dbReference type="OrthoDB" id="119553at2"/>
<name>A0A5C6EEB8_9BACT</name>